<keyword evidence="2" id="KW-1185">Reference proteome</keyword>
<proteinExistence type="predicted"/>
<sequence>MDIESTTPMELGLPPVHGWDWRASAIHHVMQQGVQDLNFASAPCTYWHSIWMLVVATFQMLYEYTAQTSHTIWFSGYSELSQKEDPGGPGLPGGRSFPPMLVVEANIAPPGPH</sequence>
<name>A0A319D0R4_9EURO</name>
<evidence type="ECO:0000313" key="1">
    <source>
        <dbReference type="EMBL" id="PYH88157.1"/>
    </source>
</evidence>
<protein>
    <submittedName>
        <fullName evidence="1">Uncharacterized protein</fullName>
    </submittedName>
</protein>
<accession>A0A319D0R4</accession>
<reference evidence="1 2" key="1">
    <citation type="submission" date="2018-02" db="EMBL/GenBank/DDBJ databases">
        <title>The genomes of Aspergillus section Nigri reveals drivers in fungal speciation.</title>
        <authorList>
            <consortium name="DOE Joint Genome Institute"/>
            <person name="Vesth T.C."/>
            <person name="Nybo J."/>
            <person name="Theobald S."/>
            <person name="Brandl J."/>
            <person name="Frisvad J.C."/>
            <person name="Nielsen K.F."/>
            <person name="Lyhne E.K."/>
            <person name="Kogle M.E."/>
            <person name="Kuo A."/>
            <person name="Riley R."/>
            <person name="Clum A."/>
            <person name="Nolan M."/>
            <person name="Lipzen A."/>
            <person name="Salamov A."/>
            <person name="Henrissat B."/>
            <person name="Wiebenga A."/>
            <person name="De vries R.P."/>
            <person name="Grigoriev I.V."/>
            <person name="Mortensen U.H."/>
            <person name="Andersen M.R."/>
            <person name="Baker S.E."/>
        </authorList>
    </citation>
    <scope>NUCLEOTIDE SEQUENCE [LARGE SCALE GENOMIC DNA]</scope>
    <source>
        <strain evidence="1 2">CBS 707.79</strain>
    </source>
</reference>
<dbReference type="VEuPathDB" id="FungiDB:BO71DRAFT_436032"/>
<gene>
    <name evidence="1" type="ORF">BO71DRAFT_436032</name>
</gene>
<dbReference type="Proteomes" id="UP000247810">
    <property type="component" value="Unassembled WGS sequence"/>
</dbReference>
<evidence type="ECO:0000313" key="2">
    <source>
        <dbReference type="Proteomes" id="UP000247810"/>
    </source>
</evidence>
<dbReference type="EMBL" id="KZ826120">
    <property type="protein sequence ID" value="PYH88157.1"/>
    <property type="molecule type" value="Genomic_DNA"/>
</dbReference>
<dbReference type="AlphaFoldDB" id="A0A319D0R4"/>
<organism evidence="1 2">
    <name type="scientific">Aspergillus ellipticus CBS 707.79</name>
    <dbReference type="NCBI Taxonomy" id="1448320"/>
    <lineage>
        <taxon>Eukaryota</taxon>
        <taxon>Fungi</taxon>
        <taxon>Dikarya</taxon>
        <taxon>Ascomycota</taxon>
        <taxon>Pezizomycotina</taxon>
        <taxon>Eurotiomycetes</taxon>
        <taxon>Eurotiomycetidae</taxon>
        <taxon>Eurotiales</taxon>
        <taxon>Aspergillaceae</taxon>
        <taxon>Aspergillus</taxon>
        <taxon>Aspergillus subgen. Circumdati</taxon>
    </lineage>
</organism>